<name>A0A1G2N2K4_9BACT</name>
<protein>
    <recommendedName>
        <fullName evidence="3">FCP1 homology domain-containing protein</fullName>
    </recommendedName>
</protein>
<evidence type="ECO:0008006" key="3">
    <source>
        <dbReference type="Google" id="ProtNLM"/>
    </source>
</evidence>
<reference evidence="1 2" key="1">
    <citation type="journal article" date="2016" name="Nat. Commun.">
        <title>Thousands of microbial genomes shed light on interconnected biogeochemical processes in an aquifer system.</title>
        <authorList>
            <person name="Anantharaman K."/>
            <person name="Brown C.T."/>
            <person name="Hug L.A."/>
            <person name="Sharon I."/>
            <person name="Castelle C.J."/>
            <person name="Probst A.J."/>
            <person name="Thomas B.C."/>
            <person name="Singh A."/>
            <person name="Wilkins M.J."/>
            <person name="Karaoz U."/>
            <person name="Brodie E.L."/>
            <person name="Williams K.H."/>
            <person name="Hubbard S.S."/>
            <person name="Banfield J.F."/>
        </authorList>
    </citation>
    <scope>NUCLEOTIDE SEQUENCE [LARGE SCALE GENOMIC DNA]</scope>
</reference>
<evidence type="ECO:0000313" key="2">
    <source>
        <dbReference type="Proteomes" id="UP000178089"/>
    </source>
</evidence>
<comment type="caution">
    <text evidence="1">The sequence shown here is derived from an EMBL/GenBank/DDBJ whole genome shotgun (WGS) entry which is preliminary data.</text>
</comment>
<dbReference type="SUPFAM" id="SSF56784">
    <property type="entry name" value="HAD-like"/>
    <property type="match status" value="1"/>
</dbReference>
<dbReference type="InterPro" id="IPR036412">
    <property type="entry name" value="HAD-like_sf"/>
</dbReference>
<accession>A0A1G2N2K4</accession>
<dbReference type="Gene3D" id="3.40.50.1000">
    <property type="entry name" value="HAD superfamily/HAD-like"/>
    <property type="match status" value="1"/>
</dbReference>
<proteinExistence type="predicted"/>
<dbReference type="EMBL" id="MHRT01000004">
    <property type="protein sequence ID" value="OHA29471.1"/>
    <property type="molecule type" value="Genomic_DNA"/>
</dbReference>
<dbReference type="STRING" id="1802315.A3F51_00335"/>
<sequence>MVIMIDLDGTLCVEGNKLDRPLAKPFPGAVEALNKILIDGHIVVIWTGRGWDEYKMTEKWLKDNGFKYTQLLMGKPVANLIIDDRSRHFEGWDKDYLATIHDRHRR</sequence>
<gene>
    <name evidence="1" type="ORF">A3F51_00335</name>
</gene>
<organism evidence="1 2">
    <name type="scientific">Candidatus Taylorbacteria bacterium RIFCSPHIGHO2_12_FULL_45_16</name>
    <dbReference type="NCBI Taxonomy" id="1802315"/>
    <lineage>
        <taxon>Bacteria</taxon>
        <taxon>Candidatus Tayloriibacteriota</taxon>
    </lineage>
</organism>
<dbReference type="AlphaFoldDB" id="A0A1G2N2K4"/>
<dbReference type="Proteomes" id="UP000178089">
    <property type="component" value="Unassembled WGS sequence"/>
</dbReference>
<evidence type="ECO:0000313" key="1">
    <source>
        <dbReference type="EMBL" id="OHA29471.1"/>
    </source>
</evidence>
<dbReference type="InterPro" id="IPR023214">
    <property type="entry name" value="HAD_sf"/>
</dbReference>